<dbReference type="RefSeq" id="WP_003327992.1">
    <property type="nucleotide sequence ID" value="NC_014639.1"/>
</dbReference>
<sequence length="355" mass="39269">MFKKKTYAVFLILILTLFTAACSGSKANGEKKNSDSEKKSDTAEVKIDSTEYTLPPQYDNSASNDQLVLKVNVSVKNTGKDILYVNSNDFTLYQGDTKSSESTPDDYNERLQSSSLNPDKAIKGSLFYVVDKGKKYELVYNPPSSGSDKKEKSLTFKIDGSSKKILATADQLQNPAKALSAYVDILLFGKDNKDFEKITGDNKNKIVNEFNKAAKESYVSASGLSSQYADDKTLDKILGAITSTLSEKSAVQTKTKSITGDEAIVEATIKPVDASSLSDRIKDRVEDYYSKNSGSSYEDAVKYALNVYPDEFKKLGPASTEETVEVKMKKNDIDQWQLDQKDYRASEFASAFIKE</sequence>
<evidence type="ECO:0000259" key="5">
    <source>
        <dbReference type="Pfam" id="PF17118"/>
    </source>
</evidence>
<protein>
    <submittedName>
        <fullName evidence="6">Lipoprotein</fullName>
    </submittedName>
</protein>
<gene>
    <name evidence="6" type="ordered locus">BATR1942_20015</name>
</gene>
<evidence type="ECO:0000256" key="2">
    <source>
        <dbReference type="SAM" id="MobiDB-lite"/>
    </source>
</evidence>
<dbReference type="InterPro" id="IPR029050">
    <property type="entry name" value="Immunoprotect_excell_Ig-like"/>
</dbReference>
<feature type="region of interest" description="Disordered" evidence="2">
    <location>
        <begin position="95"/>
        <end position="115"/>
    </location>
</feature>
<keyword evidence="6" id="KW-0449">Lipoprotein</keyword>
<evidence type="ECO:0000259" key="4">
    <source>
        <dbReference type="Pfam" id="PF11611"/>
    </source>
</evidence>
<organism evidence="6 7">
    <name type="scientific">Bacillus atrophaeus (strain 1942)</name>
    <dbReference type="NCBI Taxonomy" id="720555"/>
    <lineage>
        <taxon>Bacteria</taxon>
        <taxon>Bacillati</taxon>
        <taxon>Bacillota</taxon>
        <taxon>Bacilli</taxon>
        <taxon>Bacillales</taxon>
        <taxon>Bacillaceae</taxon>
        <taxon>Bacillus</taxon>
    </lineage>
</organism>
<evidence type="ECO:0000313" key="6">
    <source>
        <dbReference type="EMBL" id="ADP34918.1"/>
    </source>
</evidence>
<feature type="chain" id="PRO_5047438980" evidence="3">
    <location>
        <begin position="24"/>
        <end position="355"/>
    </location>
</feature>
<dbReference type="PROSITE" id="PS51257">
    <property type="entry name" value="PROKAR_LIPOPROTEIN"/>
    <property type="match status" value="1"/>
</dbReference>
<evidence type="ECO:0000256" key="3">
    <source>
        <dbReference type="SAM" id="SignalP"/>
    </source>
</evidence>
<dbReference type="InterPro" id="IPR031343">
    <property type="entry name" value="DUF5105"/>
</dbReference>
<evidence type="ECO:0000256" key="1">
    <source>
        <dbReference type="ARBA" id="ARBA00022729"/>
    </source>
</evidence>
<dbReference type="Gene3D" id="2.60.40.1240">
    <property type="match status" value="1"/>
</dbReference>
<dbReference type="Pfam" id="PF11611">
    <property type="entry name" value="DUF4352"/>
    <property type="match status" value="1"/>
</dbReference>
<dbReference type="EMBL" id="CP002207">
    <property type="protein sequence ID" value="ADP34918.1"/>
    <property type="molecule type" value="Genomic_DNA"/>
</dbReference>
<feature type="signal peptide" evidence="3">
    <location>
        <begin position="1"/>
        <end position="23"/>
    </location>
</feature>
<feature type="region of interest" description="Disordered" evidence="2">
    <location>
        <begin position="25"/>
        <end position="59"/>
    </location>
</feature>
<dbReference type="InterPro" id="IPR029051">
    <property type="entry name" value="DUF4352"/>
</dbReference>
<dbReference type="GeneID" id="92915452"/>
<feature type="domain" description="DUF4352" evidence="4">
    <location>
        <begin position="36"/>
        <end position="148"/>
    </location>
</feature>
<keyword evidence="7" id="KW-1185">Reference proteome</keyword>
<feature type="domain" description="DUF5105" evidence="5">
    <location>
        <begin position="165"/>
        <end position="353"/>
    </location>
</feature>
<evidence type="ECO:0000313" key="7">
    <source>
        <dbReference type="Proteomes" id="UP000006867"/>
    </source>
</evidence>
<proteinExistence type="predicted"/>
<feature type="compositionally biased region" description="Basic and acidic residues" evidence="2">
    <location>
        <begin position="28"/>
        <end position="49"/>
    </location>
</feature>
<name>A0ABM5M401_BACA1</name>
<accession>A0ABM5M401</accession>
<keyword evidence="1 3" id="KW-0732">Signal</keyword>
<reference evidence="6 7" key="1">
    <citation type="journal article" date="2011" name="Front. Microbiol.">
        <title>Genomic signatures of strain selection and enhancement in Bacillus atrophaeus var. globigii, a historical biowarfare simulant.</title>
        <authorList>
            <person name="Gibbons H.S."/>
            <person name="Broomall S.M."/>
            <person name="McNew L.A."/>
            <person name="Daligault H."/>
            <person name="Chapman C."/>
            <person name="Bruce D."/>
            <person name="Karavis M."/>
            <person name="Krepps M."/>
            <person name="McGregor P.A."/>
            <person name="Hong C."/>
            <person name="Park K.H."/>
            <person name="Akmal A."/>
            <person name="Feldman A."/>
            <person name="Lin J.S."/>
            <person name="Chang W.E."/>
            <person name="Higgs B.W."/>
            <person name="Demirev P."/>
            <person name="Lindquist J."/>
            <person name="Liem A."/>
            <person name="Fochler E."/>
            <person name="Read T.D."/>
            <person name="Tapia R."/>
            <person name="Johnson S."/>
            <person name="Bishop-Lilly K.A."/>
            <person name="Detter C."/>
            <person name="Han C."/>
            <person name="Sozhamannan S."/>
            <person name="Rosenzweig C.N."/>
            <person name="Skowronski E.W."/>
        </authorList>
    </citation>
    <scope>NUCLEOTIDE SEQUENCE [LARGE SCALE GENOMIC DNA]</scope>
    <source>
        <strain evidence="6 7">1942</strain>
    </source>
</reference>
<dbReference type="Pfam" id="PF17118">
    <property type="entry name" value="DUF5105"/>
    <property type="match status" value="1"/>
</dbReference>
<dbReference type="Proteomes" id="UP000006867">
    <property type="component" value="Chromosome"/>
</dbReference>